<dbReference type="AlphaFoldDB" id="A0A1H2QIP5"/>
<reference evidence="4 5" key="1">
    <citation type="submission" date="2016-10" db="EMBL/GenBank/DDBJ databases">
        <authorList>
            <person name="de Groot N.N."/>
        </authorList>
    </citation>
    <scope>NUCLEOTIDE SEQUENCE [LARGE SCALE GENOMIC DNA]</scope>
    <source>
        <strain evidence="4 5">S3b</strain>
    </source>
</reference>
<comment type="similarity">
    <text evidence="1 2">Belongs to the small heat shock protein (HSP20) family.</text>
</comment>
<dbReference type="InterPro" id="IPR002068">
    <property type="entry name" value="A-crystallin/Hsp20_dom"/>
</dbReference>
<proteinExistence type="inferred from homology"/>
<evidence type="ECO:0000313" key="4">
    <source>
        <dbReference type="EMBL" id="SDW06955.1"/>
    </source>
</evidence>
<dbReference type="PROSITE" id="PS01031">
    <property type="entry name" value="SHSP"/>
    <property type="match status" value="1"/>
</dbReference>
<dbReference type="InterPro" id="IPR031107">
    <property type="entry name" value="Small_HSP"/>
</dbReference>
<name>A0A1H2QIP5_9FIRM</name>
<dbReference type="Proteomes" id="UP000182429">
    <property type="component" value="Unassembled WGS sequence"/>
</dbReference>
<dbReference type="PANTHER" id="PTHR11527">
    <property type="entry name" value="HEAT-SHOCK PROTEIN 20 FAMILY MEMBER"/>
    <property type="match status" value="1"/>
</dbReference>
<dbReference type="InterPro" id="IPR008978">
    <property type="entry name" value="HSP20-like_chaperone"/>
</dbReference>
<dbReference type="OrthoDB" id="9811615at2"/>
<evidence type="ECO:0000256" key="1">
    <source>
        <dbReference type="PROSITE-ProRule" id="PRU00285"/>
    </source>
</evidence>
<dbReference type="Gene3D" id="2.60.40.790">
    <property type="match status" value="1"/>
</dbReference>
<dbReference type="STRING" id="1630.SAMN05216514_101240"/>
<dbReference type="CDD" id="cd06471">
    <property type="entry name" value="ACD_LpsHSP_like"/>
    <property type="match status" value="1"/>
</dbReference>
<dbReference type="RefSeq" id="WP_074685523.1">
    <property type="nucleotide sequence ID" value="NZ_FNNF01000003.1"/>
</dbReference>
<dbReference type="SUPFAM" id="SSF49764">
    <property type="entry name" value="HSP20-like chaperones"/>
    <property type="match status" value="1"/>
</dbReference>
<feature type="domain" description="SHSP" evidence="3">
    <location>
        <begin position="22"/>
        <end position="137"/>
    </location>
</feature>
<evidence type="ECO:0000256" key="2">
    <source>
        <dbReference type="RuleBase" id="RU003616"/>
    </source>
</evidence>
<protein>
    <submittedName>
        <fullName evidence="4">HSP20 family protein</fullName>
    </submittedName>
</protein>
<dbReference type="eggNOG" id="COG0071">
    <property type="taxonomic scope" value="Bacteria"/>
</dbReference>
<dbReference type="EMBL" id="FNNF01000003">
    <property type="protein sequence ID" value="SDW06955.1"/>
    <property type="molecule type" value="Genomic_DNA"/>
</dbReference>
<sequence>MKLLPSMQSMFDDFFDDGFFTPQKRVNSMRCDIKETDNDYKMSIELPGFKKEDITINFDQGYLNISANTQNENEEKNDEGHIIRKERYSGSMSRSFYVGDQYEAGDFNASFDNGELNITIPKKDAYIEDHSSRIPIE</sequence>
<accession>A0A1H2QIP5</accession>
<dbReference type="Pfam" id="PF00011">
    <property type="entry name" value="HSP20"/>
    <property type="match status" value="1"/>
</dbReference>
<evidence type="ECO:0000313" key="5">
    <source>
        <dbReference type="Proteomes" id="UP000182429"/>
    </source>
</evidence>
<gene>
    <name evidence="4" type="ORF">SAMN04487759_10331</name>
</gene>
<organism evidence="4 5">
    <name type="scientific">Kandleria vitulina</name>
    <dbReference type="NCBI Taxonomy" id="1630"/>
    <lineage>
        <taxon>Bacteria</taxon>
        <taxon>Bacillati</taxon>
        <taxon>Bacillota</taxon>
        <taxon>Erysipelotrichia</taxon>
        <taxon>Erysipelotrichales</taxon>
        <taxon>Coprobacillaceae</taxon>
        <taxon>Kandleria</taxon>
    </lineage>
</organism>
<evidence type="ECO:0000259" key="3">
    <source>
        <dbReference type="PROSITE" id="PS01031"/>
    </source>
</evidence>